<evidence type="ECO:0000259" key="13">
    <source>
        <dbReference type="Pfam" id="PF04598"/>
    </source>
</evidence>
<dbReference type="Proteomes" id="UP001177744">
    <property type="component" value="Unassembled WGS sequence"/>
</dbReference>
<dbReference type="PANTHER" id="PTHR16399">
    <property type="entry name" value="GASDERMIN"/>
    <property type="match status" value="1"/>
</dbReference>
<dbReference type="InterPro" id="IPR040460">
    <property type="entry name" value="Gasdermin_pore"/>
</dbReference>
<evidence type="ECO:0000256" key="2">
    <source>
        <dbReference type="ARBA" id="ARBA00004651"/>
    </source>
</evidence>
<evidence type="ECO:0000256" key="1">
    <source>
        <dbReference type="ARBA" id="ARBA00004514"/>
    </source>
</evidence>
<dbReference type="GO" id="GO:0005886">
    <property type="term" value="C:plasma membrane"/>
    <property type="evidence" value="ECO:0007669"/>
    <property type="project" value="UniProtKB-SubCell"/>
</dbReference>
<evidence type="ECO:0000256" key="10">
    <source>
        <dbReference type="ARBA" id="ARBA00023139"/>
    </source>
</evidence>
<protein>
    <recommendedName>
        <fullName evidence="17">Gasdermin-C</fullName>
    </recommendedName>
</protein>
<feature type="domain" description="Gasdermin pore forming" evidence="13">
    <location>
        <begin position="4"/>
        <end position="236"/>
    </location>
</feature>
<evidence type="ECO:0000256" key="6">
    <source>
        <dbReference type="ARBA" id="ARBA00022490"/>
    </source>
</evidence>
<keyword evidence="5" id="KW-1003">Cell membrane</keyword>
<dbReference type="EMBL" id="JAULJE010000019">
    <property type="protein sequence ID" value="KAK1331895.1"/>
    <property type="molecule type" value="Genomic_DNA"/>
</dbReference>
<accession>A0AA40HJI4</accession>
<dbReference type="InterPro" id="IPR041263">
    <property type="entry name" value="Gasdermin_PUB"/>
</dbReference>
<dbReference type="GO" id="GO:0070269">
    <property type="term" value="P:pyroptotic inflammatory response"/>
    <property type="evidence" value="ECO:0007669"/>
    <property type="project" value="TreeGrafter"/>
</dbReference>
<evidence type="ECO:0000256" key="11">
    <source>
        <dbReference type="ARBA" id="ARBA00023288"/>
    </source>
</evidence>
<keyword evidence="6" id="KW-0963">Cytoplasm</keyword>
<organism evidence="15 16">
    <name type="scientific">Cnephaeus nilssonii</name>
    <name type="common">Northern bat</name>
    <name type="synonym">Eptesicus nilssonii</name>
    <dbReference type="NCBI Taxonomy" id="3371016"/>
    <lineage>
        <taxon>Eukaryota</taxon>
        <taxon>Metazoa</taxon>
        <taxon>Chordata</taxon>
        <taxon>Craniata</taxon>
        <taxon>Vertebrata</taxon>
        <taxon>Euteleostomi</taxon>
        <taxon>Mammalia</taxon>
        <taxon>Eutheria</taxon>
        <taxon>Laurasiatheria</taxon>
        <taxon>Chiroptera</taxon>
        <taxon>Yangochiroptera</taxon>
        <taxon>Vespertilionidae</taxon>
        <taxon>Cnephaeus</taxon>
    </lineage>
</organism>
<evidence type="ECO:0000256" key="4">
    <source>
        <dbReference type="ARBA" id="ARBA00022452"/>
    </source>
</evidence>
<keyword evidence="9" id="KW-0472">Membrane</keyword>
<evidence type="ECO:0000256" key="9">
    <source>
        <dbReference type="ARBA" id="ARBA00023136"/>
    </source>
</evidence>
<keyword evidence="10" id="KW-0564">Palmitate</keyword>
<keyword evidence="8" id="KW-0812">Transmembrane</keyword>
<dbReference type="GO" id="GO:0005546">
    <property type="term" value="F:phosphatidylinositol-4,5-bisphosphate binding"/>
    <property type="evidence" value="ECO:0007669"/>
    <property type="project" value="TreeGrafter"/>
</dbReference>
<keyword evidence="7" id="KW-1210">Necrosis</keyword>
<evidence type="ECO:0008006" key="17">
    <source>
        <dbReference type="Google" id="ProtNLM"/>
    </source>
</evidence>
<dbReference type="Pfam" id="PF04598">
    <property type="entry name" value="Gasdermin"/>
    <property type="match status" value="1"/>
</dbReference>
<dbReference type="PANTHER" id="PTHR16399:SF21">
    <property type="entry name" value="GASDERMIN-C"/>
    <property type="match status" value="1"/>
</dbReference>
<dbReference type="Pfam" id="PF17708">
    <property type="entry name" value="Gasdermin_C"/>
    <property type="match status" value="1"/>
</dbReference>
<dbReference type="GO" id="GO:0012501">
    <property type="term" value="P:programmed cell death"/>
    <property type="evidence" value="ECO:0007669"/>
    <property type="project" value="UniProtKB-KW"/>
</dbReference>
<keyword evidence="4" id="KW-1134">Transmembrane beta strand</keyword>
<name>A0AA40HJI4_CNENI</name>
<comment type="subunit">
    <text evidence="12">Homooligomer; homooligomeric ring-shaped pore complex containing 27-28 subunits when inserted in the membrane.</text>
</comment>
<comment type="subcellular location">
    <subcellularLocation>
        <location evidence="2">Cell membrane</location>
        <topology evidence="2">Multi-pass membrane protein</topology>
    </subcellularLocation>
    <subcellularLocation>
        <location evidence="1">Cytoplasm</location>
        <location evidence="1">Cytosol</location>
    </subcellularLocation>
</comment>
<dbReference type="GO" id="GO:0042742">
    <property type="term" value="P:defense response to bacterium"/>
    <property type="evidence" value="ECO:0007669"/>
    <property type="project" value="TreeGrafter"/>
</dbReference>
<keyword evidence="16" id="KW-1185">Reference proteome</keyword>
<reference evidence="15" key="1">
    <citation type="submission" date="2023-06" db="EMBL/GenBank/DDBJ databases">
        <title>Reference genome for the Northern bat (Eptesicus nilssonii), a most northern bat species.</title>
        <authorList>
            <person name="Laine V.N."/>
            <person name="Pulliainen A.T."/>
            <person name="Lilley T.M."/>
        </authorList>
    </citation>
    <scope>NUCLEOTIDE SEQUENCE</scope>
    <source>
        <strain evidence="15">BLF_Eptnil</strain>
        <tissue evidence="15">Kidney</tissue>
    </source>
</reference>
<evidence type="ECO:0000313" key="15">
    <source>
        <dbReference type="EMBL" id="KAK1331895.1"/>
    </source>
</evidence>
<dbReference type="InterPro" id="IPR007677">
    <property type="entry name" value="Gasdermin"/>
</dbReference>
<sequence>MPSMFERTTKKLVKEIGDQKLRPVRFWESATKIRQFSLIRRKKARSWFWQLPDDPLDVSLMHILEPGSSVPDSAVEVPALFSDTMVRKQQAAGSVNAGAEVGFSGETTVCRGSSLEYQIVSTPHETWKKLQERKLLDPEPAFLKQCREAGVNLYVVTDTVELLNSPVLQDLSSGTSRENSPSLGIFGQGGGLKMSEKKLTVPKGSVLAYRRKQLVFYSREWEILYIADDDDQETFPAVMYNRQALAGHMDPATPRKDFKKLEEEVSQMVKAAELSKGMRGAVFSNLLAMLGHREALQDLMDKLEQEPFGHLEGPGGTILTELRKDSGYPEVGSKSLLLYLLEALMVLSDSQHDLLAQSMEKRILVPQRDLVRNILEPNFNCFQNIPFTLQPELLAPLQGEGLVITYELLDECGLKMELNSPRSTWDPEAQEPLSALYGALSVLTQLAEA</sequence>
<evidence type="ECO:0000259" key="14">
    <source>
        <dbReference type="Pfam" id="PF17708"/>
    </source>
</evidence>
<dbReference type="GO" id="GO:0001786">
    <property type="term" value="F:phosphatidylserine binding"/>
    <property type="evidence" value="ECO:0007669"/>
    <property type="project" value="TreeGrafter"/>
</dbReference>
<gene>
    <name evidence="15" type="ORF">QTO34_007571</name>
</gene>
<evidence type="ECO:0000256" key="3">
    <source>
        <dbReference type="ARBA" id="ARBA00009279"/>
    </source>
</evidence>
<feature type="domain" description="Gasdermin PUB" evidence="14">
    <location>
        <begin position="257"/>
        <end position="422"/>
    </location>
</feature>
<evidence type="ECO:0000256" key="5">
    <source>
        <dbReference type="ARBA" id="ARBA00022475"/>
    </source>
</evidence>
<dbReference type="AlphaFoldDB" id="A0AA40HJI4"/>
<dbReference type="GO" id="GO:0005829">
    <property type="term" value="C:cytosol"/>
    <property type="evidence" value="ECO:0007669"/>
    <property type="project" value="UniProtKB-SubCell"/>
</dbReference>
<keyword evidence="11" id="KW-0449">Lipoprotein</keyword>
<evidence type="ECO:0000256" key="7">
    <source>
        <dbReference type="ARBA" id="ARBA00022590"/>
    </source>
</evidence>
<dbReference type="GO" id="GO:0070273">
    <property type="term" value="F:phosphatidylinositol-4-phosphate binding"/>
    <property type="evidence" value="ECO:0007669"/>
    <property type="project" value="TreeGrafter"/>
</dbReference>
<evidence type="ECO:0000256" key="12">
    <source>
        <dbReference type="ARBA" id="ARBA00038764"/>
    </source>
</evidence>
<proteinExistence type="inferred from homology"/>
<evidence type="ECO:0000313" key="16">
    <source>
        <dbReference type="Proteomes" id="UP001177744"/>
    </source>
</evidence>
<comment type="caution">
    <text evidence="15">The sequence shown here is derived from an EMBL/GenBank/DDBJ whole genome shotgun (WGS) entry which is preliminary data.</text>
</comment>
<evidence type="ECO:0000256" key="8">
    <source>
        <dbReference type="ARBA" id="ARBA00022692"/>
    </source>
</evidence>
<comment type="similarity">
    <text evidence="3">Belongs to the gasdermin family.</text>
</comment>